<dbReference type="GO" id="GO:0045944">
    <property type="term" value="P:positive regulation of transcription by RNA polymerase II"/>
    <property type="evidence" value="ECO:0007669"/>
    <property type="project" value="TreeGrafter"/>
</dbReference>
<keyword evidence="4" id="KW-0805">Transcription regulation</keyword>
<dbReference type="GO" id="GO:0061564">
    <property type="term" value="P:axon development"/>
    <property type="evidence" value="ECO:0007669"/>
    <property type="project" value="TreeGrafter"/>
</dbReference>
<feature type="compositionally biased region" description="Basic residues" evidence="8">
    <location>
        <begin position="55"/>
        <end position="65"/>
    </location>
</feature>
<dbReference type="GO" id="GO:0007423">
    <property type="term" value="P:sensory organ development"/>
    <property type="evidence" value="ECO:0007669"/>
    <property type="project" value="TreeGrafter"/>
</dbReference>
<name>A0A5E4N812_9HEMI</name>
<evidence type="ECO:0000256" key="8">
    <source>
        <dbReference type="SAM" id="MobiDB-lite"/>
    </source>
</evidence>
<keyword evidence="6" id="KW-0804">Transcription</keyword>
<keyword evidence="11" id="KW-1185">Reference proteome</keyword>
<gene>
    <name evidence="10" type="ORF">CINCED_3A000805</name>
</gene>
<dbReference type="PROSITE" id="PS50888">
    <property type="entry name" value="BHLH"/>
    <property type="match status" value="1"/>
</dbReference>
<dbReference type="FunFam" id="4.10.280.10:FF:000006">
    <property type="entry name" value="Neurogenic differentiation factor"/>
    <property type="match status" value="1"/>
</dbReference>
<keyword evidence="1" id="KW-0217">Developmental protein</keyword>
<dbReference type="InterPro" id="IPR036638">
    <property type="entry name" value="HLH_DNA-bd_sf"/>
</dbReference>
<evidence type="ECO:0000256" key="6">
    <source>
        <dbReference type="ARBA" id="ARBA00023163"/>
    </source>
</evidence>
<dbReference type="PANTHER" id="PTHR19290:SF163">
    <property type="entry name" value="BASIC HELIX-LOOP-HELIX NEURAL TRANSCRIPTION FACTOR TAP"/>
    <property type="match status" value="1"/>
</dbReference>
<dbReference type="EMBL" id="CABPRJ010001895">
    <property type="protein sequence ID" value="VVC39331.1"/>
    <property type="molecule type" value="Genomic_DNA"/>
</dbReference>
<feature type="compositionally biased region" description="Polar residues" evidence="8">
    <location>
        <begin position="191"/>
        <end position="210"/>
    </location>
</feature>
<proteinExistence type="predicted"/>
<dbReference type="AlphaFoldDB" id="A0A5E4N812"/>
<sequence length="339" mass="38357">MDPKCLYGLDSSDSGFEMSFDSENEAAFSLDDCTMGSEGFASSAQSVADDDLQVKPKKRRQRRTRERSPTQIIKIKKHRRMKANDRERNRMHMLNEALDRLRCVLPTYPDDAKLTKIETLRFAHNYIWALSHTLQVVESTEKSPLQEQDQPLMLTMGDVTVSIGQNGNKITSSTGTCALAQQKKPCDEPLATSTPVKKSPSAANRDSTTVTSLNCSLNDSGYFEPQSATTDQSRHVTGHLDDYSGYHSHGYRPDGYLPRLETSDASQQHYHLQQMHHYQQQSTDKTWSETTTSTAAAVSYCDQYQTTWSQQTAWHNHGPLTTYQSAVDQRCQEPMMFYS</sequence>
<reference evidence="10 11" key="1">
    <citation type="submission" date="2019-08" db="EMBL/GenBank/DDBJ databases">
        <authorList>
            <person name="Alioto T."/>
            <person name="Alioto T."/>
            <person name="Gomez Garrido J."/>
        </authorList>
    </citation>
    <scope>NUCLEOTIDE SEQUENCE [LARGE SCALE GENOMIC DNA]</scope>
</reference>
<keyword evidence="5" id="KW-0238">DNA-binding</keyword>
<evidence type="ECO:0000256" key="4">
    <source>
        <dbReference type="ARBA" id="ARBA00023015"/>
    </source>
</evidence>
<keyword evidence="3" id="KW-0524">Neurogenesis</keyword>
<evidence type="ECO:0000256" key="2">
    <source>
        <dbReference type="ARBA" id="ARBA00022782"/>
    </source>
</evidence>
<evidence type="ECO:0000313" key="10">
    <source>
        <dbReference type="EMBL" id="VVC39331.1"/>
    </source>
</evidence>
<feature type="region of interest" description="Disordered" evidence="8">
    <location>
        <begin position="185"/>
        <end position="210"/>
    </location>
</feature>
<dbReference type="OrthoDB" id="5969565at2759"/>
<evidence type="ECO:0000256" key="7">
    <source>
        <dbReference type="ARBA" id="ARBA00023242"/>
    </source>
</evidence>
<dbReference type="Proteomes" id="UP000325440">
    <property type="component" value="Unassembled WGS sequence"/>
</dbReference>
<evidence type="ECO:0000256" key="1">
    <source>
        <dbReference type="ARBA" id="ARBA00022473"/>
    </source>
</evidence>
<evidence type="ECO:0000313" key="11">
    <source>
        <dbReference type="Proteomes" id="UP000325440"/>
    </source>
</evidence>
<dbReference type="GO" id="GO:0070888">
    <property type="term" value="F:E-box binding"/>
    <property type="evidence" value="ECO:0007669"/>
    <property type="project" value="TreeGrafter"/>
</dbReference>
<protein>
    <submittedName>
        <fullName evidence="10">Myc-type, basic helix-loop-helix (BHLH) domain</fullName>
    </submittedName>
</protein>
<accession>A0A5E4N812</accession>
<dbReference type="InterPro" id="IPR011598">
    <property type="entry name" value="bHLH_dom"/>
</dbReference>
<dbReference type="SMART" id="SM00353">
    <property type="entry name" value="HLH"/>
    <property type="match status" value="1"/>
</dbReference>
<dbReference type="InterPro" id="IPR050359">
    <property type="entry name" value="bHLH_transcription_factors"/>
</dbReference>
<keyword evidence="7" id="KW-0539">Nucleus</keyword>
<dbReference type="Gene3D" id="4.10.280.10">
    <property type="entry name" value="Helix-loop-helix DNA-binding domain"/>
    <property type="match status" value="1"/>
</dbReference>
<feature type="region of interest" description="Disordered" evidence="8">
    <location>
        <begin position="44"/>
        <end position="69"/>
    </location>
</feature>
<dbReference type="PANTHER" id="PTHR19290">
    <property type="entry name" value="BASIC HELIX-LOOP-HELIX PROTEIN NEUROGENIN-RELATED"/>
    <property type="match status" value="1"/>
</dbReference>
<dbReference type="GO" id="GO:0000981">
    <property type="term" value="F:DNA-binding transcription factor activity, RNA polymerase II-specific"/>
    <property type="evidence" value="ECO:0007669"/>
    <property type="project" value="TreeGrafter"/>
</dbReference>
<organism evidence="10 11">
    <name type="scientific">Cinara cedri</name>
    <dbReference type="NCBI Taxonomy" id="506608"/>
    <lineage>
        <taxon>Eukaryota</taxon>
        <taxon>Metazoa</taxon>
        <taxon>Ecdysozoa</taxon>
        <taxon>Arthropoda</taxon>
        <taxon>Hexapoda</taxon>
        <taxon>Insecta</taxon>
        <taxon>Pterygota</taxon>
        <taxon>Neoptera</taxon>
        <taxon>Paraneoptera</taxon>
        <taxon>Hemiptera</taxon>
        <taxon>Sternorrhyncha</taxon>
        <taxon>Aphidomorpha</taxon>
        <taxon>Aphidoidea</taxon>
        <taxon>Aphididae</taxon>
        <taxon>Lachninae</taxon>
        <taxon>Cinara</taxon>
    </lineage>
</organism>
<feature type="domain" description="BHLH" evidence="9">
    <location>
        <begin position="78"/>
        <end position="130"/>
    </location>
</feature>
<dbReference type="GO" id="GO:0046983">
    <property type="term" value="F:protein dimerization activity"/>
    <property type="evidence" value="ECO:0007669"/>
    <property type="project" value="InterPro"/>
</dbReference>
<dbReference type="GO" id="GO:0005634">
    <property type="term" value="C:nucleus"/>
    <property type="evidence" value="ECO:0007669"/>
    <property type="project" value="TreeGrafter"/>
</dbReference>
<evidence type="ECO:0000256" key="5">
    <source>
        <dbReference type="ARBA" id="ARBA00023125"/>
    </source>
</evidence>
<dbReference type="SUPFAM" id="SSF47459">
    <property type="entry name" value="HLH, helix-loop-helix DNA-binding domain"/>
    <property type="match status" value="1"/>
</dbReference>
<dbReference type="Pfam" id="PF00010">
    <property type="entry name" value="HLH"/>
    <property type="match status" value="1"/>
</dbReference>
<keyword evidence="2" id="KW-0221">Differentiation</keyword>
<dbReference type="CDD" id="cd11428">
    <property type="entry name" value="bHLH_TS_NGN"/>
    <property type="match status" value="1"/>
</dbReference>
<evidence type="ECO:0000256" key="3">
    <source>
        <dbReference type="ARBA" id="ARBA00022902"/>
    </source>
</evidence>
<evidence type="ECO:0000259" key="9">
    <source>
        <dbReference type="PROSITE" id="PS50888"/>
    </source>
</evidence>